<evidence type="ECO:0000256" key="1">
    <source>
        <dbReference type="SAM" id="Phobius"/>
    </source>
</evidence>
<proteinExistence type="predicted"/>
<gene>
    <name evidence="2" type="ORF">JZO70_05280</name>
</gene>
<dbReference type="EMBL" id="JAFREM010000008">
    <property type="protein sequence ID" value="MBO1305560.1"/>
    <property type="molecule type" value="Genomic_DNA"/>
</dbReference>
<dbReference type="RefSeq" id="WP_207672499.1">
    <property type="nucleotide sequence ID" value="NZ_JAFREM010000008.1"/>
</dbReference>
<feature type="transmembrane region" description="Helical" evidence="1">
    <location>
        <begin position="55"/>
        <end position="75"/>
    </location>
</feature>
<evidence type="ECO:0000313" key="2">
    <source>
        <dbReference type="EMBL" id="MBO1305560.1"/>
    </source>
</evidence>
<dbReference type="Proteomes" id="UP000664601">
    <property type="component" value="Unassembled WGS sequence"/>
</dbReference>
<name>A0ABS3L7F3_9ENTE</name>
<keyword evidence="1" id="KW-1133">Transmembrane helix</keyword>
<accession>A0ABS3L7F3</accession>
<evidence type="ECO:0000313" key="3">
    <source>
        <dbReference type="Proteomes" id="UP000664601"/>
    </source>
</evidence>
<comment type="caution">
    <text evidence="2">The sequence shown here is derived from an EMBL/GenBank/DDBJ whole genome shotgun (WGS) entry which is preliminary data.</text>
</comment>
<feature type="transmembrane region" description="Helical" evidence="1">
    <location>
        <begin position="17"/>
        <end position="35"/>
    </location>
</feature>
<protein>
    <submittedName>
        <fullName evidence="2">Uncharacterized protein</fullName>
    </submittedName>
</protein>
<reference evidence="2 3" key="1">
    <citation type="submission" date="2021-03" db="EMBL/GenBank/DDBJ databases">
        <title>Enterococcal diversity collection.</title>
        <authorList>
            <person name="Gilmore M.S."/>
            <person name="Schwartzman J."/>
            <person name="Van Tyne D."/>
            <person name="Martin M."/>
            <person name="Earl A.M."/>
            <person name="Manson A.L."/>
            <person name="Straub T."/>
            <person name="Salamzade R."/>
            <person name="Saavedra J."/>
            <person name="Lebreton F."/>
            <person name="Prichula J."/>
            <person name="Schaufler K."/>
            <person name="Gaca A."/>
            <person name="Sgardioli B."/>
            <person name="Wagenaar J."/>
            <person name="Strong T."/>
        </authorList>
    </citation>
    <scope>NUCLEOTIDE SEQUENCE [LARGE SCALE GENOMIC DNA]</scope>
    <source>
        <strain evidence="2 3">669A</strain>
    </source>
</reference>
<sequence length="81" mass="9390">MAPEPFRKNSNRAKPSTAKFVTELICLIIATFFIFKEMNESIDPSMRNLVLFFDLLLALIFISVFAFLIHDYIVFLKSKRG</sequence>
<organism evidence="2 3">
    <name type="scientific">Candidatus Enterococcus moelleringii</name>
    <dbReference type="NCBI Taxonomy" id="2815325"/>
    <lineage>
        <taxon>Bacteria</taxon>
        <taxon>Bacillati</taxon>
        <taxon>Bacillota</taxon>
        <taxon>Bacilli</taxon>
        <taxon>Lactobacillales</taxon>
        <taxon>Enterococcaceae</taxon>
        <taxon>Enterococcus</taxon>
    </lineage>
</organism>
<keyword evidence="3" id="KW-1185">Reference proteome</keyword>
<keyword evidence="1" id="KW-0812">Transmembrane</keyword>
<keyword evidence="1" id="KW-0472">Membrane</keyword>